<evidence type="ECO:0000313" key="4">
    <source>
        <dbReference type="Proteomes" id="UP000001901"/>
    </source>
</evidence>
<evidence type="ECO:0000256" key="1">
    <source>
        <dbReference type="SAM" id="MobiDB-lite"/>
    </source>
</evidence>
<dbReference type="OrthoDB" id="359409at2157"/>
<dbReference type="eggNOG" id="arCOG08578">
    <property type="taxonomic scope" value="Archaea"/>
</dbReference>
<gene>
    <name evidence="3" type="ordered locus">Arcpr_1613</name>
</gene>
<keyword evidence="4" id="KW-1185">Reference proteome</keyword>
<dbReference type="PaxDb" id="572546-Arcpr_1613"/>
<dbReference type="Pfam" id="PF09250">
    <property type="entry name" value="Prim-Pol"/>
    <property type="match status" value="1"/>
</dbReference>
<dbReference type="SUPFAM" id="SSF56747">
    <property type="entry name" value="Prim-pol domain"/>
    <property type="match status" value="1"/>
</dbReference>
<dbReference type="Gene3D" id="3.30.720.160">
    <property type="entry name" value="Bifunctional DNA primase/polymerase, N-terminal"/>
    <property type="match status" value="1"/>
</dbReference>
<evidence type="ECO:0000313" key="3">
    <source>
        <dbReference type="EMBL" id="ADB58659.1"/>
    </source>
</evidence>
<evidence type="ECO:0000259" key="2">
    <source>
        <dbReference type="SMART" id="SM00943"/>
    </source>
</evidence>
<dbReference type="GeneID" id="8740305"/>
<dbReference type="STRING" id="572546.Arcpr_1613"/>
<feature type="compositionally biased region" description="Basic and acidic residues" evidence="1">
    <location>
        <begin position="862"/>
        <end position="879"/>
    </location>
</feature>
<organism evidence="3 4">
    <name type="scientific">Archaeoglobus profundus (strain DSM 5631 / JCM 9629 / NBRC 100127 / Av18)</name>
    <dbReference type="NCBI Taxonomy" id="572546"/>
    <lineage>
        <taxon>Archaea</taxon>
        <taxon>Methanobacteriati</taxon>
        <taxon>Methanobacteriota</taxon>
        <taxon>Archaeoglobi</taxon>
        <taxon>Archaeoglobales</taxon>
        <taxon>Archaeoglobaceae</taxon>
        <taxon>Archaeoglobus</taxon>
    </lineage>
</organism>
<dbReference type="EMBL" id="CP001857">
    <property type="protein sequence ID" value="ADB58659.1"/>
    <property type="molecule type" value="Genomic_DNA"/>
</dbReference>
<name>D2REW5_ARCPA</name>
<dbReference type="KEGG" id="apo:Arcpr_1613"/>
<feature type="region of interest" description="Disordered" evidence="1">
    <location>
        <begin position="862"/>
        <end position="888"/>
    </location>
</feature>
<proteinExistence type="predicted"/>
<dbReference type="SMART" id="SM00943">
    <property type="entry name" value="Prim-Pol"/>
    <property type="match status" value="1"/>
</dbReference>
<accession>D2REW5</accession>
<reference evidence="3 4" key="1">
    <citation type="journal article" date="2010" name="Stand. Genomic Sci.">
        <title>Complete genome sequence of Archaeoglobus profundus type strain (AV18).</title>
        <authorList>
            <person name="von Jan M."/>
            <person name="Lapidus A."/>
            <person name="Del Rio T.G."/>
            <person name="Copeland A."/>
            <person name="Tice H."/>
            <person name="Cheng J.F."/>
            <person name="Lucas S."/>
            <person name="Chen F."/>
            <person name="Nolan M."/>
            <person name="Goodwin L."/>
            <person name="Han C."/>
            <person name="Pitluck S."/>
            <person name="Liolios K."/>
            <person name="Ivanova N."/>
            <person name="Mavromatis K."/>
            <person name="Ovchinnikova G."/>
            <person name="Chertkov O."/>
            <person name="Pati A."/>
            <person name="Chen A."/>
            <person name="Palaniappan K."/>
            <person name="Land M."/>
            <person name="Hauser L."/>
            <person name="Chang Y.J."/>
            <person name="Jeffries C.D."/>
            <person name="Saunders E."/>
            <person name="Brettin T."/>
            <person name="Detter J.C."/>
            <person name="Chain P."/>
            <person name="Eichinger K."/>
            <person name="Huber H."/>
            <person name="Spring S."/>
            <person name="Rohde M."/>
            <person name="Goker M."/>
            <person name="Wirth R."/>
            <person name="Woyke T."/>
            <person name="Bristow J."/>
            <person name="Eisen J.A."/>
            <person name="Markowitz V."/>
            <person name="Hugenholtz P."/>
            <person name="Kyrpides N.C."/>
            <person name="Klenk H.P."/>
        </authorList>
    </citation>
    <scope>NUCLEOTIDE SEQUENCE [LARGE SCALE GENOMIC DNA]</scope>
    <source>
        <strain evidence="4">DSM 5631 / JCM 9629 / NBRC 100127 / Av18</strain>
    </source>
</reference>
<dbReference type="AlphaFoldDB" id="D2REW5"/>
<dbReference type="RefSeq" id="WP_012940995.1">
    <property type="nucleotide sequence ID" value="NC_013741.1"/>
</dbReference>
<dbReference type="HOGENOM" id="CLU_009502_0_0_2"/>
<feature type="domain" description="DNA primase/polymerase bifunctional N-terminal" evidence="2">
    <location>
        <begin position="8"/>
        <end position="196"/>
    </location>
</feature>
<dbReference type="Proteomes" id="UP000001901">
    <property type="component" value="Chromosome"/>
</dbReference>
<protein>
    <submittedName>
        <fullName evidence="3">Bifunctional DNA primase/polymerase</fullName>
    </submittedName>
</protein>
<sequence>MADLFEWAKHYLEQGFSVIPVIIVPPSENNPKGNKISAVEWKEFQQRRPTLEELEKWFKHPDFPALRKGNKLGLAIVTGEISGNLTVVDFDSREVMSEVLAELADKHPDLYGKILDTWIVETGKGFHYYLKVKNPDPNKFTNRIGIRPGVDIRANGGYVVAPPSPHPSGKVYRFVHKPEEIAELTWEEYQTLLSFLEGKKRTIPRVEVKDGEGRELEESKIVEIVNILRPIYKVGYRDLVVFSLTGWLKKAGVSYNSARKIVELLAEKDEELNLRLYVLDRTYGLRGNPPTEEELKGKAGLQEIAETLLGEERALDLIRNLEEILGKSSPFKDSIFSLIDFRKKAYYVANPKRGIIARAFEDKSGGIVYEKIVAEICPVKVVVYEDPLGGLTKFEIEFHGFRNLTIGPAELDVVISRLQSEGVVKHSRLLRDALSSIISAFIRKGKAEIRRELEKPGFYYINGQIKAVKWQPEEFSKEDLAKALKLLDELRTKWYSKAGKRFTTMIKWGLIAPFAYAIKQIRGTIAVHFPDLVAYGARNTGKTTIGAQIILSIWNPPEEGRIVRGSGDADTKAKHGRLRSLTTFPVVVNEVEGIFNNKELLEEYKSAVENRFVRGKHSHGVYIEFPSLAPFFMTMNGQLPLDGTGAVRKRFFGIHFSLSDEIPQHEIEKFTEEVLPRLGDLRFLGSFIFKKISENPERLKEAWQVLATELLREAFEFAELDVPEWVNEFYEGETEEEVNETINEEIRARLLESINNLYARYISRIEIVGENQNDLYTSTTLERRLKALLQEGFVPWAFLRGEDVVITSAVMRILKDTGIDSLKSLAERFGWKYGVHRVNGRNCKSIKVSFSGFVRFLSGDYEDRSNSESESPDNPKDDQDNSDDTDVSDFSVESAMGLRKKEEDAWNEFVESVTKEDAKEDNEEGHEGKEHEEQDEEQDKSVKKDSTDDDQSLRESVNQDTTKDEEYSDIDNKILQIYNDFKKSVPSDLLPSAFIKAVRKEFGSVQAVRERVEYLVESGKLPKAVLDVEETIKVRAIDYVHIIVNGREYKADTGQVLEIPLSDYESLHPEVKGFLIPVDSNSEEEFEIDSEFDIGIDEGEVKEVDSP</sequence>
<dbReference type="CDD" id="cd04859">
    <property type="entry name" value="Prim_Pol"/>
    <property type="match status" value="1"/>
</dbReference>
<feature type="region of interest" description="Disordered" evidence="1">
    <location>
        <begin position="912"/>
        <end position="965"/>
    </location>
</feature>
<dbReference type="InterPro" id="IPR015330">
    <property type="entry name" value="DNA_primase/pol_bifunc_N"/>
</dbReference>